<keyword evidence="2" id="KW-0238">DNA-binding</keyword>
<dbReference type="Gene3D" id="2.60.120.10">
    <property type="entry name" value="Jelly Rolls"/>
    <property type="match status" value="1"/>
</dbReference>
<evidence type="ECO:0000256" key="3">
    <source>
        <dbReference type="ARBA" id="ARBA00023163"/>
    </source>
</evidence>
<evidence type="ECO:0000313" key="5">
    <source>
        <dbReference type="EMBL" id="MEK8129310.1"/>
    </source>
</evidence>
<dbReference type="PROSITE" id="PS01124">
    <property type="entry name" value="HTH_ARAC_FAMILY_2"/>
    <property type="match status" value="1"/>
</dbReference>
<evidence type="ECO:0000256" key="2">
    <source>
        <dbReference type="ARBA" id="ARBA00023125"/>
    </source>
</evidence>
<keyword evidence="6" id="KW-1185">Reference proteome</keyword>
<dbReference type="InterPro" id="IPR009057">
    <property type="entry name" value="Homeodomain-like_sf"/>
</dbReference>
<feature type="domain" description="HTH araC/xylS-type" evidence="4">
    <location>
        <begin position="187"/>
        <end position="285"/>
    </location>
</feature>
<dbReference type="SMART" id="SM00342">
    <property type="entry name" value="HTH_ARAC"/>
    <property type="match status" value="1"/>
</dbReference>
<keyword evidence="1" id="KW-0805">Transcription regulation</keyword>
<dbReference type="InterPro" id="IPR014710">
    <property type="entry name" value="RmlC-like_jellyroll"/>
</dbReference>
<dbReference type="PANTHER" id="PTHR43280">
    <property type="entry name" value="ARAC-FAMILY TRANSCRIPTIONAL REGULATOR"/>
    <property type="match status" value="1"/>
</dbReference>
<comment type="caution">
    <text evidence="5">The sequence shown here is derived from an EMBL/GenBank/DDBJ whole genome shotgun (WGS) entry which is preliminary data.</text>
</comment>
<evidence type="ECO:0000259" key="4">
    <source>
        <dbReference type="PROSITE" id="PS01124"/>
    </source>
</evidence>
<dbReference type="Gene3D" id="1.10.10.60">
    <property type="entry name" value="Homeodomain-like"/>
    <property type="match status" value="2"/>
</dbReference>
<dbReference type="SUPFAM" id="SSF46689">
    <property type="entry name" value="Homeodomain-like"/>
    <property type="match status" value="2"/>
</dbReference>
<dbReference type="InterPro" id="IPR037923">
    <property type="entry name" value="HTH-like"/>
</dbReference>
<gene>
    <name evidence="5" type="ORF">WMW72_15495</name>
</gene>
<name>A0ABU9DKC5_9BACL</name>
<dbReference type="PANTHER" id="PTHR43280:SF27">
    <property type="entry name" value="TRANSCRIPTIONAL REGULATOR MTLR"/>
    <property type="match status" value="1"/>
</dbReference>
<dbReference type="PROSITE" id="PS00041">
    <property type="entry name" value="HTH_ARAC_FAMILY_1"/>
    <property type="match status" value="1"/>
</dbReference>
<dbReference type="RefSeq" id="WP_341416411.1">
    <property type="nucleotide sequence ID" value="NZ_JBBPCC010000009.1"/>
</dbReference>
<dbReference type="InterPro" id="IPR018062">
    <property type="entry name" value="HTH_AraC-typ_CS"/>
</dbReference>
<organism evidence="5 6">
    <name type="scientific">Paenibacillus filicis</name>
    <dbReference type="NCBI Taxonomy" id="669464"/>
    <lineage>
        <taxon>Bacteria</taxon>
        <taxon>Bacillati</taxon>
        <taxon>Bacillota</taxon>
        <taxon>Bacilli</taxon>
        <taxon>Bacillales</taxon>
        <taxon>Paenibacillaceae</taxon>
        <taxon>Paenibacillus</taxon>
    </lineage>
</organism>
<dbReference type="EMBL" id="JBBPCC010000009">
    <property type="protein sequence ID" value="MEK8129310.1"/>
    <property type="molecule type" value="Genomic_DNA"/>
</dbReference>
<reference evidence="5 6" key="1">
    <citation type="submission" date="2024-04" db="EMBL/GenBank/DDBJ databases">
        <title>draft genome sequnece of Paenibacillus filicis.</title>
        <authorList>
            <person name="Kim D.-U."/>
        </authorList>
    </citation>
    <scope>NUCLEOTIDE SEQUENCE [LARGE SCALE GENOMIC DNA]</scope>
    <source>
        <strain evidence="5 6">KACC14197</strain>
    </source>
</reference>
<dbReference type="SUPFAM" id="SSF51215">
    <property type="entry name" value="Regulatory protein AraC"/>
    <property type="match status" value="1"/>
</dbReference>
<keyword evidence="3" id="KW-0804">Transcription</keyword>
<evidence type="ECO:0000256" key="1">
    <source>
        <dbReference type="ARBA" id="ARBA00023015"/>
    </source>
</evidence>
<dbReference type="InterPro" id="IPR018060">
    <property type="entry name" value="HTH_AraC"/>
</dbReference>
<accession>A0ABU9DKC5</accession>
<dbReference type="Proteomes" id="UP001469365">
    <property type="component" value="Unassembled WGS sequence"/>
</dbReference>
<dbReference type="Pfam" id="PF12833">
    <property type="entry name" value="HTH_18"/>
    <property type="match status" value="1"/>
</dbReference>
<proteinExistence type="predicted"/>
<protein>
    <submittedName>
        <fullName evidence="5">AraC family transcriptional regulator</fullName>
    </submittedName>
</protein>
<evidence type="ECO:0000313" key="6">
    <source>
        <dbReference type="Proteomes" id="UP001469365"/>
    </source>
</evidence>
<sequence>MDFFQEPITYQNPALRLKVDQFISDQIECPSNGLWHYHKEVEFILVQRGLHEIRMPNRLYILGPGDVMLIGASRLHAPRKLGDEEMVHTVLHVDLQAYFDPAMMSYYRHFSEALHPLDELNEMFEDEQVRKDVGRLIEEIHREVRDGAKGYEIAASMHVKHLMLTLLRHDAKGLLQPHEYVDAEVIRPILDHIDEHLEERLDLEQISQMAGMSYYYFSRYFKKTMGMSFTDYVNRRRIAKAERLLVTGRQSVAEIAEEVGIGNMAHFYELFKRYNACTPKQFLSKVSFK</sequence>